<gene>
    <name evidence="7" type="ordered locus">Dgeo_2235</name>
</gene>
<evidence type="ECO:0000256" key="3">
    <source>
        <dbReference type="ARBA" id="ARBA00022692"/>
    </source>
</evidence>
<evidence type="ECO:0000256" key="1">
    <source>
        <dbReference type="ARBA" id="ARBA00004141"/>
    </source>
</evidence>
<keyword evidence="5 6" id="KW-0472">Membrane</keyword>
<dbReference type="AlphaFoldDB" id="Q1IW55"/>
<name>Q1IW55_DEIGD</name>
<dbReference type="Proteomes" id="UP000002431">
    <property type="component" value="Chromosome"/>
</dbReference>
<feature type="transmembrane region" description="Helical" evidence="6">
    <location>
        <begin position="52"/>
        <end position="71"/>
    </location>
</feature>
<keyword evidence="8" id="KW-1185">Reference proteome</keyword>
<comment type="similarity">
    <text evidence="2">Belongs to the TerC family.</text>
</comment>
<reference evidence="7" key="1">
    <citation type="submission" date="2006-04" db="EMBL/GenBank/DDBJ databases">
        <title>Complete sequence of chromosome of Deinococcus geothermalis DSM 11300.</title>
        <authorList>
            <consortium name="US DOE Joint Genome Institute"/>
            <person name="Copeland A."/>
            <person name="Lucas S."/>
            <person name="Lapidus A."/>
            <person name="Barry K."/>
            <person name="Detter J.C."/>
            <person name="Glavina del Rio T."/>
            <person name="Hammon N."/>
            <person name="Israni S."/>
            <person name="Dalin E."/>
            <person name="Tice H."/>
            <person name="Pitluck S."/>
            <person name="Brettin T."/>
            <person name="Bruce D."/>
            <person name="Han C."/>
            <person name="Tapia R."/>
            <person name="Saunders E."/>
            <person name="Gilna P."/>
            <person name="Schmutz J."/>
            <person name="Larimer F."/>
            <person name="Land M."/>
            <person name="Hauser L."/>
            <person name="Kyrpides N."/>
            <person name="Kim E."/>
            <person name="Daly M.J."/>
            <person name="Fredrickson J.K."/>
            <person name="Makarova K.S."/>
            <person name="Gaidamakova E.K."/>
            <person name="Zhai M."/>
            <person name="Richardson P."/>
        </authorList>
    </citation>
    <scope>NUCLEOTIDE SEQUENCE</scope>
    <source>
        <strain evidence="7">DSM 11300</strain>
    </source>
</reference>
<feature type="transmembrane region" description="Helical" evidence="6">
    <location>
        <begin position="219"/>
        <end position="238"/>
    </location>
</feature>
<dbReference type="STRING" id="319795.Dgeo_2235"/>
<evidence type="ECO:0000313" key="8">
    <source>
        <dbReference type="Proteomes" id="UP000002431"/>
    </source>
</evidence>
<dbReference type="InterPro" id="IPR022493">
    <property type="entry name" value="CHP03716_TM_YkoY"/>
</dbReference>
<keyword evidence="3 6" id="KW-0812">Transmembrane</keyword>
<dbReference type="InterPro" id="IPR005496">
    <property type="entry name" value="Integral_membrane_TerC"/>
</dbReference>
<dbReference type="KEGG" id="dge:Dgeo_2235"/>
<dbReference type="eggNOG" id="COG0861">
    <property type="taxonomic scope" value="Bacteria"/>
</dbReference>
<evidence type="ECO:0000256" key="6">
    <source>
        <dbReference type="SAM" id="Phobius"/>
    </source>
</evidence>
<evidence type="ECO:0000256" key="4">
    <source>
        <dbReference type="ARBA" id="ARBA00022989"/>
    </source>
</evidence>
<dbReference type="PANTHER" id="PTHR30238">
    <property type="entry name" value="MEMBRANE BOUND PREDICTED REDOX MODULATOR"/>
    <property type="match status" value="1"/>
</dbReference>
<feature type="transmembrane region" description="Helical" evidence="6">
    <location>
        <begin position="15"/>
        <end position="40"/>
    </location>
</feature>
<evidence type="ECO:0000256" key="2">
    <source>
        <dbReference type="ARBA" id="ARBA00007511"/>
    </source>
</evidence>
<dbReference type="GO" id="GO:0016020">
    <property type="term" value="C:membrane"/>
    <property type="evidence" value="ECO:0007669"/>
    <property type="project" value="UniProtKB-SubCell"/>
</dbReference>
<feature type="transmembrane region" description="Helical" evidence="6">
    <location>
        <begin position="114"/>
        <end position="137"/>
    </location>
</feature>
<sequence>MASQTVKGCILNTEILVILLTLAVLEGLLSADNALVMAVMVRPLPARLQQKALTYVMWGAMGLRLVGVLLASFIIKYWFLRAFGAAYLAYLVISHFVKKGRDEEGGPKELSGNFWNVVISLNLVNLAFSVDSILAGVALLKPEMRDTAAGFWIVVAGGLMGLVLVRFASTFFLKLLDRFPALDDVAYILIGWIAIKLGIETVEQVSEVYHLGWHVMMPSWLFWSGMGVIAGVGSLLAVRRPARSDEVAEADAKTIRRELDVAANDPLDGKLDRG</sequence>
<evidence type="ECO:0000256" key="5">
    <source>
        <dbReference type="ARBA" id="ARBA00023136"/>
    </source>
</evidence>
<feature type="transmembrane region" description="Helical" evidence="6">
    <location>
        <begin position="149"/>
        <end position="169"/>
    </location>
</feature>
<protein>
    <submittedName>
        <fullName evidence="7">Integral membrane protein TerC</fullName>
    </submittedName>
</protein>
<accession>Q1IW55</accession>
<feature type="transmembrane region" description="Helical" evidence="6">
    <location>
        <begin position="77"/>
        <end position="93"/>
    </location>
</feature>
<dbReference type="PANTHER" id="PTHR30238:SF4">
    <property type="entry name" value="SLL1022 PROTEIN"/>
    <property type="match status" value="1"/>
</dbReference>
<dbReference type="HOGENOM" id="CLU_070543_1_1_0"/>
<dbReference type="Pfam" id="PF03741">
    <property type="entry name" value="TerC"/>
    <property type="match status" value="1"/>
</dbReference>
<organism evidence="7 8">
    <name type="scientific">Deinococcus geothermalis (strain DSM 11300 / CIP 105573 / AG-3a)</name>
    <dbReference type="NCBI Taxonomy" id="319795"/>
    <lineage>
        <taxon>Bacteria</taxon>
        <taxon>Thermotogati</taxon>
        <taxon>Deinococcota</taxon>
        <taxon>Deinococci</taxon>
        <taxon>Deinococcales</taxon>
        <taxon>Deinococcaceae</taxon>
        <taxon>Deinococcus</taxon>
    </lineage>
</organism>
<comment type="subcellular location">
    <subcellularLocation>
        <location evidence="1">Membrane</location>
        <topology evidence="1">Multi-pass membrane protein</topology>
    </subcellularLocation>
</comment>
<proteinExistence type="inferred from homology"/>
<dbReference type="EMBL" id="CP000359">
    <property type="protein sequence ID" value="ABF46529.1"/>
    <property type="molecule type" value="Genomic_DNA"/>
</dbReference>
<dbReference type="NCBIfam" id="TIGR03716">
    <property type="entry name" value="R_switched_YkoY"/>
    <property type="match status" value="1"/>
</dbReference>
<keyword evidence="4 6" id="KW-1133">Transmembrane helix</keyword>
<evidence type="ECO:0000313" key="7">
    <source>
        <dbReference type="EMBL" id="ABF46529.1"/>
    </source>
</evidence>